<dbReference type="InterPro" id="IPR011042">
    <property type="entry name" value="6-blade_b-propeller_TolB-like"/>
</dbReference>
<evidence type="ECO:0000256" key="1">
    <source>
        <dbReference type="ARBA" id="ARBA00022729"/>
    </source>
</evidence>
<dbReference type="EMBL" id="JAOTIF010000001">
    <property type="protein sequence ID" value="MCU7548183.1"/>
    <property type="molecule type" value="Genomic_DNA"/>
</dbReference>
<name>A0A9X3BGX2_9BACT</name>
<keyword evidence="5" id="KW-1185">Reference proteome</keyword>
<dbReference type="RefSeq" id="WP_279295627.1">
    <property type="nucleotide sequence ID" value="NZ_JAOTIF010000001.1"/>
</dbReference>
<accession>A0A9X3BGX2</accession>
<dbReference type="PANTHER" id="PTHR19328">
    <property type="entry name" value="HEDGEHOG-INTERACTING PROTEIN"/>
    <property type="match status" value="1"/>
</dbReference>
<dbReference type="InterPro" id="IPR008979">
    <property type="entry name" value="Galactose-bd-like_sf"/>
</dbReference>
<dbReference type="SUPFAM" id="SSF50952">
    <property type="entry name" value="Soluble quinoprotein glucose dehydrogenase"/>
    <property type="match status" value="1"/>
</dbReference>
<comment type="caution">
    <text evidence="4">The sequence shown here is derived from an EMBL/GenBank/DDBJ whole genome shotgun (WGS) entry which is preliminary data.</text>
</comment>
<dbReference type="PANTHER" id="PTHR19328:SF75">
    <property type="entry name" value="ALDOSE SUGAR DEHYDROGENASE YLII"/>
    <property type="match status" value="1"/>
</dbReference>
<dbReference type="Gene3D" id="2.60.40.1220">
    <property type="match status" value="1"/>
</dbReference>
<evidence type="ECO:0000259" key="3">
    <source>
        <dbReference type="Pfam" id="PF13205"/>
    </source>
</evidence>
<dbReference type="AlphaFoldDB" id="A0A9X3BGX2"/>
<proteinExistence type="predicted"/>
<feature type="signal peptide" evidence="2">
    <location>
        <begin position="1"/>
        <end position="28"/>
    </location>
</feature>
<reference evidence="4" key="1">
    <citation type="submission" date="2022-09" db="EMBL/GenBank/DDBJ databases">
        <authorList>
            <person name="Yuan C."/>
            <person name="Ke Z."/>
        </authorList>
    </citation>
    <scope>NUCLEOTIDE SEQUENCE</scope>
    <source>
        <strain evidence="4">LB-8</strain>
    </source>
</reference>
<dbReference type="Pfam" id="PF13205">
    <property type="entry name" value="Big_5"/>
    <property type="match status" value="1"/>
</dbReference>
<dbReference type="Gene3D" id="2.60.120.430">
    <property type="entry name" value="Galactose-binding lectin"/>
    <property type="match status" value="1"/>
</dbReference>
<gene>
    <name evidence="4" type="ORF">OCK74_03615</name>
</gene>
<dbReference type="NCBIfam" id="TIGR04183">
    <property type="entry name" value="Por_Secre_tail"/>
    <property type="match status" value="1"/>
</dbReference>
<dbReference type="SUPFAM" id="SSF49785">
    <property type="entry name" value="Galactose-binding domain-like"/>
    <property type="match status" value="1"/>
</dbReference>
<dbReference type="Proteomes" id="UP001155483">
    <property type="component" value="Unassembled WGS sequence"/>
</dbReference>
<feature type="domain" description="SbsA Ig-like" evidence="3">
    <location>
        <begin position="213"/>
        <end position="320"/>
    </location>
</feature>
<reference evidence="4" key="2">
    <citation type="submission" date="2023-04" db="EMBL/GenBank/DDBJ databases">
        <title>Paracnuella aquatica gen. nov., sp. nov., a member of the family Chitinophagaceae isolated from a hot spring.</title>
        <authorList>
            <person name="Wang C."/>
        </authorList>
    </citation>
    <scope>NUCLEOTIDE SEQUENCE</scope>
    <source>
        <strain evidence="4">LB-8</strain>
    </source>
</reference>
<dbReference type="InterPro" id="IPR026444">
    <property type="entry name" value="Secre_tail"/>
</dbReference>
<dbReference type="InterPro" id="IPR011041">
    <property type="entry name" value="Quinoprot_gluc/sorb_DH_b-prop"/>
</dbReference>
<dbReference type="InterPro" id="IPR014755">
    <property type="entry name" value="Cu-Rt/internalin_Ig-like"/>
</dbReference>
<evidence type="ECO:0000313" key="5">
    <source>
        <dbReference type="Proteomes" id="UP001155483"/>
    </source>
</evidence>
<protein>
    <submittedName>
        <fullName evidence="4">Ig-like domain-containing protein</fullName>
    </submittedName>
</protein>
<keyword evidence="1 2" id="KW-0732">Signal</keyword>
<organism evidence="4 5">
    <name type="scientific">Paraflavisolibacter caeni</name>
    <dbReference type="NCBI Taxonomy" id="2982496"/>
    <lineage>
        <taxon>Bacteria</taxon>
        <taxon>Pseudomonadati</taxon>
        <taxon>Bacteroidota</taxon>
        <taxon>Chitinophagia</taxon>
        <taxon>Chitinophagales</taxon>
        <taxon>Chitinophagaceae</taxon>
        <taxon>Paraflavisolibacter</taxon>
    </lineage>
</organism>
<dbReference type="Gene3D" id="2.120.10.30">
    <property type="entry name" value="TolB, C-terminal domain"/>
    <property type="match status" value="1"/>
</dbReference>
<dbReference type="InterPro" id="IPR032812">
    <property type="entry name" value="SbsA_Ig"/>
</dbReference>
<evidence type="ECO:0000256" key="2">
    <source>
        <dbReference type="SAM" id="SignalP"/>
    </source>
</evidence>
<sequence>MRKTSLSLSTAIAVVVILLSFPPINTFAAPAETGTMAALTSFKINFQDAATIPPAGWLRDFGQAYGLRTSAYQGSGNTYGWINRNDNTPLDLTKNGRKRSSPSDTLLATFMHMQADDIAGFSGTPVEGRWEALVANGIYDVTVSVGDGAYLDSRHTIRAEGVPVILDFVPATSMRFRKATVSVKVTDGRLTVDAFGGTNTKINYIIVQQASVQRPSVVSVNPEYGATNVSEYASISTSILNLPNGGINNATITSSTVYLAEKATGTRVPANVNGTGGGDAITLVPSAPLKLSTTYVFSVTSGVKDLSGAGFIPYSCSFTTTATPHPTSGIAFMQVQLSNAAGRHSSLTIGPDGKLYALSIDGIIKRFTIKADGTLDTPQLIYALQDAYGARTPRLAIGFAFDPASTATNLIAWVTHSTYVFLNGPDWDGKLTKLSGSNLQNVQDVLINLPRSVKDHLTNSIAFGPDGALYFTQGSNSAMGKADQTWGNRAEHLLSAAVLRLDKTKLGALPLNVKTAEGGGTYNPYATTAPLTIYASGVRNAYDLVWHSNGELYVPTNGSAAGGNTPASVNGTLRPNGTTYNGPYVPALTNVQQTQNDFLFRVKKGGYYGHPNPMRGEYVLNGGNPTANTDKAQVNAYPVGTLPDVNWRGYAFDFQANKSPDGAIEYKSNVFNGALKGKLLVVRYSQNDDIITLTPGGTYNDIVDYKDGSSIQGFTGFVDPLDLVEDVRNGNIYVSEYGGNTGKITLLKPNSTATTTEVITMATKNETIGDVIGVEQSVHAANLEQNVPNPFNNKTTIRFYIPANALSAKLVITGMKGDVRRTIELNSMNNQVTLYANEFSSGIYLYTLWVDGKQVDSKRLVVVR</sequence>
<feature type="chain" id="PRO_5040809762" evidence="2">
    <location>
        <begin position="29"/>
        <end position="864"/>
    </location>
</feature>
<evidence type="ECO:0000313" key="4">
    <source>
        <dbReference type="EMBL" id="MCU7548183.1"/>
    </source>
</evidence>